<evidence type="ECO:0000256" key="3">
    <source>
        <dbReference type="ARBA" id="ARBA00022840"/>
    </source>
</evidence>
<dbReference type="GO" id="GO:0005524">
    <property type="term" value="F:ATP binding"/>
    <property type="evidence" value="ECO:0007669"/>
    <property type="project" value="UniProtKB-KW"/>
</dbReference>
<evidence type="ECO:0000256" key="1">
    <source>
        <dbReference type="ARBA" id="ARBA00010638"/>
    </source>
</evidence>
<dbReference type="Proteomes" id="UP000886722">
    <property type="component" value="Unassembled WGS sequence"/>
</dbReference>
<keyword evidence="3 4" id="KW-0067">ATP-binding</keyword>
<evidence type="ECO:0000256" key="4">
    <source>
        <dbReference type="PIRSR" id="PIRSR006806-1"/>
    </source>
</evidence>
<dbReference type="PIRSF" id="PIRSF006806">
    <property type="entry name" value="FTHF_cligase"/>
    <property type="match status" value="1"/>
</dbReference>
<comment type="caution">
    <text evidence="6">The sequence shown here is derived from an EMBL/GenBank/DDBJ whole genome shotgun (WGS) entry which is preliminary data.</text>
</comment>
<comment type="similarity">
    <text evidence="1 5">Belongs to the 5-formyltetrahydrofolate cyclo-ligase family.</text>
</comment>
<dbReference type="GO" id="GO:0035999">
    <property type="term" value="P:tetrahydrofolate interconversion"/>
    <property type="evidence" value="ECO:0007669"/>
    <property type="project" value="TreeGrafter"/>
</dbReference>
<comment type="cofactor">
    <cofactor evidence="5">
        <name>Mg(2+)</name>
        <dbReference type="ChEBI" id="CHEBI:18420"/>
    </cofactor>
</comment>
<dbReference type="SUPFAM" id="SSF100950">
    <property type="entry name" value="NagB/RpiA/CoA transferase-like"/>
    <property type="match status" value="1"/>
</dbReference>
<evidence type="ECO:0000313" key="7">
    <source>
        <dbReference type="Proteomes" id="UP000886722"/>
    </source>
</evidence>
<accession>A0A9D1KE15</accession>
<organism evidence="6 7">
    <name type="scientific">Candidatus Caccoplasma intestinavium</name>
    <dbReference type="NCBI Taxonomy" id="2840716"/>
    <lineage>
        <taxon>Bacteria</taxon>
        <taxon>Pseudomonadati</taxon>
        <taxon>Bacteroidota</taxon>
        <taxon>Bacteroidia</taxon>
        <taxon>Bacteroidales</taxon>
        <taxon>Bacteroidaceae</taxon>
        <taxon>Bacteroidaceae incertae sedis</taxon>
        <taxon>Candidatus Caccoplasma</taxon>
    </lineage>
</organism>
<dbReference type="AlphaFoldDB" id="A0A9D1KE15"/>
<protein>
    <recommendedName>
        <fullName evidence="5">5-formyltetrahydrofolate cyclo-ligase</fullName>
        <ecNumber evidence="5">6.3.3.2</ecNumber>
    </recommendedName>
</protein>
<gene>
    <name evidence="6" type="ORF">IAD06_02710</name>
</gene>
<dbReference type="GO" id="GO:0046872">
    <property type="term" value="F:metal ion binding"/>
    <property type="evidence" value="ECO:0007669"/>
    <property type="project" value="UniProtKB-KW"/>
</dbReference>
<dbReference type="InterPro" id="IPR002698">
    <property type="entry name" value="FTHF_cligase"/>
</dbReference>
<keyword evidence="2 4" id="KW-0547">Nucleotide-binding</keyword>
<comment type="catalytic activity">
    <reaction evidence="5">
        <text>(6S)-5-formyl-5,6,7,8-tetrahydrofolate + ATP = (6R)-5,10-methenyltetrahydrofolate + ADP + phosphate</text>
        <dbReference type="Rhea" id="RHEA:10488"/>
        <dbReference type="ChEBI" id="CHEBI:30616"/>
        <dbReference type="ChEBI" id="CHEBI:43474"/>
        <dbReference type="ChEBI" id="CHEBI:57455"/>
        <dbReference type="ChEBI" id="CHEBI:57457"/>
        <dbReference type="ChEBI" id="CHEBI:456216"/>
        <dbReference type="EC" id="6.3.3.2"/>
    </reaction>
</comment>
<name>A0A9D1KE15_9BACT</name>
<dbReference type="PANTHER" id="PTHR23407:SF1">
    <property type="entry name" value="5-FORMYLTETRAHYDROFOLATE CYCLO-LIGASE"/>
    <property type="match status" value="1"/>
</dbReference>
<dbReference type="EMBL" id="DVKT01000020">
    <property type="protein sequence ID" value="HIT38937.1"/>
    <property type="molecule type" value="Genomic_DNA"/>
</dbReference>
<keyword evidence="5" id="KW-0460">Magnesium</keyword>
<evidence type="ECO:0000256" key="5">
    <source>
        <dbReference type="RuleBase" id="RU361279"/>
    </source>
</evidence>
<evidence type="ECO:0000313" key="6">
    <source>
        <dbReference type="EMBL" id="HIT38937.1"/>
    </source>
</evidence>
<keyword evidence="6" id="KW-0436">Ligase</keyword>
<feature type="binding site" evidence="4">
    <location>
        <begin position="4"/>
        <end position="8"/>
    </location>
    <ligand>
        <name>ATP</name>
        <dbReference type="ChEBI" id="CHEBI:30616"/>
    </ligand>
</feature>
<sequence length="196" mass="22071">MTEKKLLRQQIKDAVSRLSPQEKAETSVIIEKRIESLPLFAEARTILLFYSLPDEVNTHEWIAHWNGKKRILLPVVKGETLIIRPYSPGEMKPGSFGIAEPTGEDITDLSIIDMVIVPGVGFDPKGNRLGRGKGFYDRLLKKIDAPFIGVAYDCQIAECIPALPHDVSMSLIISKSNIYWQRHTTRKTVSRSINTK</sequence>
<feature type="binding site" evidence="4">
    <location>
        <position position="55"/>
    </location>
    <ligand>
        <name>substrate</name>
    </ligand>
</feature>
<dbReference type="EC" id="6.3.3.2" evidence="5"/>
<reference evidence="6" key="1">
    <citation type="submission" date="2020-10" db="EMBL/GenBank/DDBJ databases">
        <authorList>
            <person name="Gilroy R."/>
        </authorList>
    </citation>
    <scope>NUCLEOTIDE SEQUENCE</scope>
    <source>
        <strain evidence="6">21143</strain>
    </source>
</reference>
<dbReference type="InterPro" id="IPR037171">
    <property type="entry name" value="NagB/RpiA_transferase-like"/>
</dbReference>
<feature type="binding site" evidence="4">
    <location>
        <begin position="128"/>
        <end position="136"/>
    </location>
    <ligand>
        <name>ATP</name>
        <dbReference type="ChEBI" id="CHEBI:30616"/>
    </ligand>
</feature>
<reference evidence="6" key="2">
    <citation type="journal article" date="2021" name="PeerJ">
        <title>Extensive microbial diversity within the chicken gut microbiome revealed by metagenomics and culture.</title>
        <authorList>
            <person name="Gilroy R."/>
            <person name="Ravi A."/>
            <person name="Getino M."/>
            <person name="Pursley I."/>
            <person name="Horton D.L."/>
            <person name="Alikhan N.F."/>
            <person name="Baker D."/>
            <person name="Gharbi K."/>
            <person name="Hall N."/>
            <person name="Watson M."/>
            <person name="Adriaenssens E.M."/>
            <person name="Foster-Nyarko E."/>
            <person name="Jarju S."/>
            <person name="Secka A."/>
            <person name="Antonio M."/>
            <person name="Oren A."/>
            <person name="Chaudhuri R.R."/>
            <person name="La Ragione R."/>
            <person name="Hildebrand F."/>
            <person name="Pallen M.J."/>
        </authorList>
    </citation>
    <scope>NUCLEOTIDE SEQUENCE</scope>
    <source>
        <strain evidence="6">21143</strain>
    </source>
</reference>
<dbReference type="PANTHER" id="PTHR23407">
    <property type="entry name" value="ATPASE INHIBITOR/5-FORMYLTETRAHYDROFOLATE CYCLO-LIGASE"/>
    <property type="match status" value="1"/>
</dbReference>
<keyword evidence="5" id="KW-0479">Metal-binding</keyword>
<dbReference type="NCBIfam" id="TIGR02727">
    <property type="entry name" value="MTHFS_bact"/>
    <property type="match status" value="1"/>
</dbReference>
<dbReference type="Pfam" id="PF01812">
    <property type="entry name" value="5-FTHF_cyc-lig"/>
    <property type="match status" value="1"/>
</dbReference>
<proteinExistence type="inferred from homology"/>
<dbReference type="GO" id="GO:0009396">
    <property type="term" value="P:folic acid-containing compound biosynthetic process"/>
    <property type="evidence" value="ECO:0007669"/>
    <property type="project" value="TreeGrafter"/>
</dbReference>
<dbReference type="GO" id="GO:0030272">
    <property type="term" value="F:5-formyltetrahydrofolate cyclo-ligase activity"/>
    <property type="evidence" value="ECO:0007669"/>
    <property type="project" value="UniProtKB-EC"/>
</dbReference>
<evidence type="ECO:0000256" key="2">
    <source>
        <dbReference type="ARBA" id="ARBA00022741"/>
    </source>
</evidence>
<dbReference type="Gene3D" id="3.40.50.10420">
    <property type="entry name" value="NagB/RpiA/CoA transferase-like"/>
    <property type="match status" value="1"/>
</dbReference>
<dbReference type="InterPro" id="IPR024185">
    <property type="entry name" value="FTHF_cligase-like_sf"/>
</dbReference>